<feature type="transmembrane region" description="Helical" evidence="10">
    <location>
        <begin position="82"/>
        <end position="103"/>
    </location>
</feature>
<evidence type="ECO:0000256" key="10">
    <source>
        <dbReference type="SAM" id="Phobius"/>
    </source>
</evidence>
<evidence type="ECO:0000256" key="8">
    <source>
        <dbReference type="PROSITE-ProRule" id="PRU10059"/>
    </source>
</evidence>
<comment type="catalytic activity">
    <reaction evidence="1 9">
        <text>Endohydrolysis of (1-&gt;4)-beta-D-glucosidic linkages in cellulose, lichenin and cereal beta-D-glucans.</text>
        <dbReference type="EC" id="3.2.1.4"/>
    </reaction>
</comment>
<keyword evidence="5 8" id="KW-0119">Carbohydrate metabolism</keyword>
<dbReference type="STRING" id="49390.A0A068VBT2"/>
<keyword evidence="4 9" id="KW-0136">Cellulose degradation</keyword>
<comment type="similarity">
    <text evidence="2 8 9">Belongs to the glycosyl hydrolase 9 (cellulase E) family.</text>
</comment>
<dbReference type="SUPFAM" id="SSF48208">
    <property type="entry name" value="Six-hairpin glycosidases"/>
    <property type="match status" value="1"/>
</dbReference>
<evidence type="ECO:0000256" key="2">
    <source>
        <dbReference type="ARBA" id="ARBA00007072"/>
    </source>
</evidence>
<dbReference type="PANTHER" id="PTHR22298">
    <property type="entry name" value="ENDO-1,4-BETA-GLUCANASE"/>
    <property type="match status" value="1"/>
</dbReference>
<dbReference type="Proteomes" id="UP000295252">
    <property type="component" value="Chromosome II"/>
</dbReference>
<reference evidence="12" key="1">
    <citation type="submission" date="2013-11" db="EMBL/GenBank/DDBJ databases">
        <authorList>
            <person name="Genoscope - CEA"/>
        </authorList>
    </citation>
    <scope>NUCLEOTIDE SEQUENCE</scope>
    <source>
        <strain evidence="12">DH200</strain>
    </source>
</reference>
<feature type="active site" evidence="8">
    <location>
        <position position="526"/>
    </location>
</feature>
<proteinExistence type="inferred from homology"/>
<evidence type="ECO:0000313" key="13">
    <source>
        <dbReference type="Proteomes" id="UP000295252"/>
    </source>
</evidence>
<accession>A0A068VBT2</accession>
<dbReference type="AlphaFoldDB" id="A0A068VBT2"/>
<keyword evidence="10" id="KW-0472">Membrane</keyword>
<gene>
    <name evidence="12" type="ORF">GSCOC_T00012014001</name>
</gene>
<dbReference type="OrthoDB" id="10257085at2759"/>
<evidence type="ECO:0000256" key="9">
    <source>
        <dbReference type="RuleBase" id="RU361166"/>
    </source>
</evidence>
<dbReference type="PROSITE" id="PS00592">
    <property type="entry name" value="GH9_2"/>
    <property type="match status" value="1"/>
</dbReference>
<dbReference type="PhylomeDB" id="A0A068VBT2"/>
<keyword evidence="10" id="KW-0812">Transmembrane</keyword>
<organism evidence="12 13">
    <name type="scientific">Coffea canephora</name>
    <name type="common">Robusta coffee</name>
    <dbReference type="NCBI Taxonomy" id="49390"/>
    <lineage>
        <taxon>Eukaryota</taxon>
        <taxon>Viridiplantae</taxon>
        <taxon>Streptophyta</taxon>
        <taxon>Embryophyta</taxon>
        <taxon>Tracheophyta</taxon>
        <taxon>Spermatophyta</taxon>
        <taxon>Magnoliopsida</taxon>
        <taxon>eudicotyledons</taxon>
        <taxon>Gunneridae</taxon>
        <taxon>Pentapetalae</taxon>
        <taxon>asterids</taxon>
        <taxon>lamiids</taxon>
        <taxon>Gentianales</taxon>
        <taxon>Rubiaceae</taxon>
        <taxon>Ixoroideae</taxon>
        <taxon>Gardenieae complex</taxon>
        <taxon>Bertiereae - Coffeeae clade</taxon>
        <taxon>Coffeeae</taxon>
        <taxon>Coffea</taxon>
    </lineage>
</organism>
<dbReference type="InterPro" id="IPR012341">
    <property type="entry name" value="6hp_glycosidase-like_sf"/>
</dbReference>
<keyword evidence="3 8" id="KW-0378">Hydrolase</keyword>
<evidence type="ECO:0000256" key="3">
    <source>
        <dbReference type="ARBA" id="ARBA00022801"/>
    </source>
</evidence>
<feature type="domain" description="Glycoside hydrolase family 9" evidence="11">
    <location>
        <begin position="119"/>
        <end position="596"/>
    </location>
</feature>
<dbReference type="Pfam" id="PF00759">
    <property type="entry name" value="Glyco_hydro_9"/>
    <property type="match status" value="1"/>
</dbReference>
<dbReference type="Gramene" id="CDP18285">
    <property type="protein sequence ID" value="CDP18285"/>
    <property type="gene ID" value="GSCOC_T00012014001"/>
</dbReference>
<dbReference type="Gene3D" id="1.50.10.10">
    <property type="match status" value="1"/>
</dbReference>
<reference evidence="12" key="2">
    <citation type="submission" date="2014-06" db="EMBL/GenBank/DDBJ databases">
        <title>Structure and adaptive landscape of the coffee genome.</title>
        <authorList>
            <person name="Denoeud F."/>
            <person name="Wincker P."/>
            <person name="Lashermes P."/>
        </authorList>
    </citation>
    <scope>NUCLEOTIDE SEQUENCE [LARGE SCALE GENOMIC DNA]</scope>
    <source>
        <strain evidence="12">DH200</strain>
    </source>
</reference>
<evidence type="ECO:0000256" key="4">
    <source>
        <dbReference type="ARBA" id="ARBA00023001"/>
    </source>
</evidence>
<dbReference type="GO" id="GO:0030245">
    <property type="term" value="P:cellulose catabolic process"/>
    <property type="evidence" value="ECO:0007669"/>
    <property type="project" value="UniProtKB-KW"/>
</dbReference>
<keyword evidence="13" id="KW-1185">Reference proteome</keyword>
<dbReference type="OMA" id="VWGGTWL"/>
<evidence type="ECO:0000313" key="12">
    <source>
        <dbReference type="EMBL" id="CDP18285.1"/>
    </source>
</evidence>
<sequence>MQGSKNSIGYSELDRIPTPVRFVHTVPGAGRLLPSSSRWNSIELDFNVLPQSSNAWDSIPPRYSRSISFNLTIGDKKHFYRFLVFAASITITFLILILLLSILPRRKHHHDPSKDLTLALNQALLFFDAQKSGHYPNDSAITFRGDSGLGDGNMATTQADLVGGFYDSGNNMKFSFPTAYTVTLLSWSVLEYHDKYADIKELDHVKDIIKWGSDYLLKLFIPKNTTNSAILYSQVGSPGNDPSGENSRENDISCWQRPEDMSYPRPVSVCDATALDLAGETVAGMSAAALVFKDQKDYSGKLVQAAEELFNLARNVDPSLKPGTYTSMDDCGGQAKNFYNSTSYRDEMVWGATWLFFATGNSSYLDYAHDNFATAEEEELPSDKEVFSWNSKLAANAILLTRLRFFRDLGYPYETTFASTTNRTDLLMCSYTSTLKFPKTEGGLILLKPETSGPLQHAATASFLTKLYGDYLSLLHRTRASCGAAVFSLETLRDFSWSQVNYILGDNPMKISYMVGYGDHYPTQVHHRGASIPWDKNRHTCRDGEYWLNRKEANPNILHGAMVAGPDINDIFEDKRSNNWFTEPSISGNAGLVAALIALHDPPSDSSHPNGVNSGIDKTGLFDNIKVVPSAS</sequence>
<keyword evidence="6 8" id="KW-0326">Glycosidase</keyword>
<evidence type="ECO:0000256" key="6">
    <source>
        <dbReference type="ARBA" id="ARBA00023295"/>
    </source>
</evidence>
<evidence type="ECO:0000256" key="7">
    <source>
        <dbReference type="ARBA" id="ARBA00023326"/>
    </source>
</evidence>
<name>A0A068VBT2_COFCA</name>
<keyword evidence="7 8" id="KW-0624">Polysaccharide degradation</keyword>
<dbReference type="InterPro" id="IPR018221">
    <property type="entry name" value="Glyco_hydro_9_His_AS"/>
</dbReference>
<dbReference type="EC" id="3.2.1.4" evidence="9"/>
<protein>
    <recommendedName>
        <fullName evidence="9">Endoglucanase</fullName>
        <ecNumber evidence="9">3.2.1.4</ecNumber>
    </recommendedName>
</protein>
<evidence type="ECO:0000256" key="1">
    <source>
        <dbReference type="ARBA" id="ARBA00000966"/>
    </source>
</evidence>
<dbReference type="InterPro" id="IPR008928">
    <property type="entry name" value="6-hairpin_glycosidase_sf"/>
</dbReference>
<dbReference type="GO" id="GO:0008810">
    <property type="term" value="F:cellulase activity"/>
    <property type="evidence" value="ECO:0007669"/>
    <property type="project" value="UniProtKB-EC"/>
</dbReference>
<evidence type="ECO:0000259" key="11">
    <source>
        <dbReference type="Pfam" id="PF00759"/>
    </source>
</evidence>
<dbReference type="InterPro" id="IPR001701">
    <property type="entry name" value="Glyco_hydro_9"/>
</dbReference>
<evidence type="ECO:0000256" key="5">
    <source>
        <dbReference type="ARBA" id="ARBA00023277"/>
    </source>
</evidence>
<dbReference type="EMBL" id="HG739305">
    <property type="protein sequence ID" value="CDP18285.1"/>
    <property type="molecule type" value="Genomic_DNA"/>
</dbReference>
<dbReference type="InParanoid" id="A0A068VBT2"/>
<keyword evidence="10" id="KW-1133">Transmembrane helix</keyword>